<dbReference type="OrthoDB" id="9785185at2"/>
<dbReference type="RefSeq" id="WP_091837489.1">
    <property type="nucleotide sequence ID" value="NZ_FPAA01000008.1"/>
</dbReference>
<dbReference type="PANTHER" id="PTHR22916:SF3">
    <property type="entry name" value="UDP-GLCNAC:BETAGAL BETA-1,3-N-ACETYLGLUCOSAMINYLTRANSFERASE-LIKE PROTEIN 1"/>
    <property type="match status" value="1"/>
</dbReference>
<keyword evidence="3" id="KW-0808">Transferase</keyword>
<dbReference type="GO" id="GO:0016758">
    <property type="term" value="F:hexosyltransferase activity"/>
    <property type="evidence" value="ECO:0007669"/>
    <property type="project" value="UniProtKB-ARBA"/>
</dbReference>
<protein>
    <submittedName>
        <fullName evidence="3">Glycosyl transferase family 2</fullName>
    </submittedName>
</protein>
<evidence type="ECO:0000313" key="3">
    <source>
        <dbReference type="EMBL" id="SFS80379.1"/>
    </source>
</evidence>
<dbReference type="EMBL" id="FPAA01000008">
    <property type="protein sequence ID" value="SFS80379.1"/>
    <property type="molecule type" value="Genomic_DNA"/>
</dbReference>
<reference evidence="4" key="1">
    <citation type="submission" date="2016-10" db="EMBL/GenBank/DDBJ databases">
        <authorList>
            <person name="Varghese N."/>
            <person name="Submissions S."/>
        </authorList>
    </citation>
    <scope>NUCLEOTIDE SEQUENCE [LARGE SCALE GENOMIC DNA]</scope>
    <source>
        <strain evidence="4">DSM 45789</strain>
    </source>
</reference>
<sequence>MTNPKVSILIPAFNKPLLFKKALESALQQTYDPIEIIICDDSTNYDTHDVVQPYLKKYSHIRYFKNGVNLGQFLNDLKLLELSTGEYINYLMDDDLFHPQKIEKMMRYFTHYQHQTITLVTSHRLTVNIEGEVIPNNDPSFTKLYEYDSIVEGAQFADFMLKIGNCIGEPTTVLFKKEDLKDPFGVYANRPYGCNVDMATWMSLLEKGKLVYIAEPLSYYRSHEGQQSKDLKMIIYGAVDLGHMVSEAYNRGLLQQANVRSKAIARSLVYIDFAMNTIQKNSTSKVYKREITELLYYKRVLENVVLSSPQ</sequence>
<evidence type="ECO:0000259" key="2">
    <source>
        <dbReference type="Pfam" id="PF00535"/>
    </source>
</evidence>
<dbReference type="Pfam" id="PF00535">
    <property type="entry name" value="Glycos_transf_2"/>
    <property type="match status" value="1"/>
</dbReference>
<dbReference type="Proteomes" id="UP000198660">
    <property type="component" value="Unassembled WGS sequence"/>
</dbReference>
<accession>A0A1I6STX5</accession>
<gene>
    <name evidence="3" type="ORF">SAMN05444972_10836</name>
</gene>
<dbReference type="Gene3D" id="3.90.550.10">
    <property type="entry name" value="Spore Coat Polysaccharide Biosynthesis Protein SpsA, Chain A"/>
    <property type="match status" value="1"/>
</dbReference>
<comment type="similarity">
    <text evidence="1">Belongs to the glycosyltransferase 2 family.</text>
</comment>
<keyword evidence="4" id="KW-1185">Reference proteome</keyword>
<organism evidence="3 4">
    <name type="scientific">Marininema halotolerans</name>
    <dbReference type="NCBI Taxonomy" id="1155944"/>
    <lineage>
        <taxon>Bacteria</taxon>
        <taxon>Bacillati</taxon>
        <taxon>Bacillota</taxon>
        <taxon>Bacilli</taxon>
        <taxon>Bacillales</taxon>
        <taxon>Thermoactinomycetaceae</taxon>
        <taxon>Marininema</taxon>
    </lineage>
</organism>
<evidence type="ECO:0000256" key="1">
    <source>
        <dbReference type="ARBA" id="ARBA00006739"/>
    </source>
</evidence>
<proteinExistence type="inferred from homology"/>
<dbReference type="InterPro" id="IPR001173">
    <property type="entry name" value="Glyco_trans_2-like"/>
</dbReference>
<dbReference type="InterPro" id="IPR029044">
    <property type="entry name" value="Nucleotide-diphossugar_trans"/>
</dbReference>
<dbReference type="PANTHER" id="PTHR22916">
    <property type="entry name" value="GLYCOSYLTRANSFERASE"/>
    <property type="match status" value="1"/>
</dbReference>
<dbReference type="AlphaFoldDB" id="A0A1I6STX5"/>
<dbReference type="SUPFAM" id="SSF53448">
    <property type="entry name" value="Nucleotide-diphospho-sugar transferases"/>
    <property type="match status" value="1"/>
</dbReference>
<feature type="domain" description="Glycosyltransferase 2-like" evidence="2">
    <location>
        <begin position="7"/>
        <end position="117"/>
    </location>
</feature>
<evidence type="ECO:0000313" key="4">
    <source>
        <dbReference type="Proteomes" id="UP000198660"/>
    </source>
</evidence>
<name>A0A1I6STX5_9BACL</name>